<dbReference type="Proteomes" id="UP001233172">
    <property type="component" value="Unassembled WGS sequence"/>
</dbReference>
<dbReference type="AlphaFoldDB" id="A0AAD8APU4"/>
<feature type="region of interest" description="Disordered" evidence="1">
    <location>
        <begin position="268"/>
        <end position="287"/>
    </location>
</feature>
<evidence type="ECO:0000313" key="2">
    <source>
        <dbReference type="EMBL" id="KAK0039324.1"/>
    </source>
</evidence>
<reference evidence="2" key="2">
    <citation type="submission" date="2023-04" db="EMBL/GenBank/DDBJ databases">
        <authorList>
            <person name="Bu L."/>
            <person name="Lu L."/>
            <person name="Laidemitt M.R."/>
            <person name="Zhang S.M."/>
            <person name="Mutuku M."/>
            <person name="Mkoji G."/>
            <person name="Steinauer M."/>
            <person name="Loker E.S."/>
        </authorList>
    </citation>
    <scope>NUCLEOTIDE SEQUENCE</scope>
    <source>
        <strain evidence="2">KasaAsao</strain>
        <tissue evidence="2">Whole Snail</tissue>
    </source>
</reference>
<keyword evidence="3" id="KW-1185">Reference proteome</keyword>
<accession>A0AAD8APU4</accession>
<protein>
    <submittedName>
        <fullName evidence="2">Uncharacterized protein</fullName>
    </submittedName>
</protein>
<sequence>MSPVWKPSVAKGFVPFRADVCNNLSSRSSRANDDSRRARPPKLRCRSHQRISPQRRRLAVRPFRSWKAFITSTGHRRTARRDDLEVFGNFANVEIIFVHIIEQRPIHRRNTDPKIYLFALHRFERQFRIETRKQDDAVAAVKIRVHLDGLPRRVKKRQRNQTSFLFAVGKIEHRQMNLVSRRDVRHQIQMHQLRAFRLSRRPRRVKNHARIIGFRRISFKMFGFVVSDLRQRFAIFKRARRRAESIVITIKSSHESTLSKPSLTICASGSSDVPSKSNTAFASESCK</sequence>
<comment type="caution">
    <text evidence="2">The sequence shown here is derived from an EMBL/GenBank/DDBJ whole genome shotgun (WGS) entry which is preliminary data.</text>
</comment>
<reference evidence="2" key="1">
    <citation type="journal article" date="2023" name="PLoS Negl. Trop. Dis.">
        <title>A genome sequence for Biomphalaria pfeifferi, the major vector snail for the human-infecting parasite Schistosoma mansoni.</title>
        <authorList>
            <person name="Bu L."/>
            <person name="Lu L."/>
            <person name="Laidemitt M.R."/>
            <person name="Zhang S.M."/>
            <person name="Mutuku M."/>
            <person name="Mkoji G."/>
            <person name="Steinauer M."/>
            <person name="Loker E.S."/>
        </authorList>
    </citation>
    <scope>NUCLEOTIDE SEQUENCE</scope>
    <source>
        <strain evidence="2">KasaAsao</strain>
    </source>
</reference>
<proteinExistence type="predicted"/>
<organism evidence="2 3">
    <name type="scientific">Biomphalaria pfeifferi</name>
    <name type="common">Bloodfluke planorb</name>
    <name type="synonym">Freshwater snail</name>
    <dbReference type="NCBI Taxonomy" id="112525"/>
    <lineage>
        <taxon>Eukaryota</taxon>
        <taxon>Metazoa</taxon>
        <taxon>Spiralia</taxon>
        <taxon>Lophotrochozoa</taxon>
        <taxon>Mollusca</taxon>
        <taxon>Gastropoda</taxon>
        <taxon>Heterobranchia</taxon>
        <taxon>Euthyneura</taxon>
        <taxon>Panpulmonata</taxon>
        <taxon>Hygrophila</taxon>
        <taxon>Lymnaeoidea</taxon>
        <taxon>Planorbidae</taxon>
        <taxon>Biomphalaria</taxon>
    </lineage>
</organism>
<gene>
    <name evidence="2" type="ORF">Bpfe_031256</name>
</gene>
<evidence type="ECO:0000256" key="1">
    <source>
        <dbReference type="SAM" id="MobiDB-lite"/>
    </source>
</evidence>
<name>A0AAD8APU4_BIOPF</name>
<evidence type="ECO:0000313" key="3">
    <source>
        <dbReference type="Proteomes" id="UP001233172"/>
    </source>
</evidence>
<dbReference type="EMBL" id="JASAOG010000460">
    <property type="protein sequence ID" value="KAK0039324.1"/>
    <property type="molecule type" value="Genomic_DNA"/>
</dbReference>